<accession>A0A3R7N5X0</accession>
<feature type="domain" description="Reverse transcriptase" evidence="1">
    <location>
        <begin position="85"/>
        <end position="364"/>
    </location>
</feature>
<gene>
    <name evidence="2" type="ORF">C7M84_003178</name>
</gene>
<proteinExistence type="predicted"/>
<organism evidence="2 3">
    <name type="scientific">Penaeus vannamei</name>
    <name type="common">Whiteleg shrimp</name>
    <name type="synonym">Litopenaeus vannamei</name>
    <dbReference type="NCBI Taxonomy" id="6689"/>
    <lineage>
        <taxon>Eukaryota</taxon>
        <taxon>Metazoa</taxon>
        <taxon>Ecdysozoa</taxon>
        <taxon>Arthropoda</taxon>
        <taxon>Crustacea</taxon>
        <taxon>Multicrustacea</taxon>
        <taxon>Malacostraca</taxon>
        <taxon>Eumalacostraca</taxon>
        <taxon>Eucarida</taxon>
        <taxon>Decapoda</taxon>
        <taxon>Dendrobranchiata</taxon>
        <taxon>Penaeoidea</taxon>
        <taxon>Penaeidae</taxon>
        <taxon>Penaeus</taxon>
    </lineage>
</organism>
<dbReference type="PANTHER" id="PTHR47027:SF20">
    <property type="entry name" value="REVERSE TRANSCRIPTASE-LIKE PROTEIN WITH RNA-DIRECTED DNA POLYMERASE DOMAIN"/>
    <property type="match status" value="1"/>
</dbReference>
<dbReference type="OrthoDB" id="425681at2759"/>
<evidence type="ECO:0000313" key="3">
    <source>
        <dbReference type="Proteomes" id="UP000283509"/>
    </source>
</evidence>
<keyword evidence="2" id="KW-0808">Transferase</keyword>
<keyword evidence="2" id="KW-0695">RNA-directed DNA polymerase</keyword>
<dbReference type="Pfam" id="PF00078">
    <property type="entry name" value="RVT_1"/>
    <property type="match status" value="1"/>
</dbReference>
<keyword evidence="2" id="KW-0548">Nucleotidyltransferase</keyword>
<dbReference type="InterPro" id="IPR000477">
    <property type="entry name" value="RT_dom"/>
</dbReference>
<evidence type="ECO:0000313" key="2">
    <source>
        <dbReference type="EMBL" id="ROT78115.1"/>
    </source>
</evidence>
<name>A0A3R7N5X0_PENVA</name>
<dbReference type="AlphaFoldDB" id="A0A3R7N5X0"/>
<reference evidence="2 3" key="2">
    <citation type="submission" date="2019-01" db="EMBL/GenBank/DDBJ databases">
        <title>The decoding of complex shrimp genome reveals the adaptation for benthos swimmer, frequently molting mechanism and breeding impact on genome.</title>
        <authorList>
            <person name="Sun Y."/>
            <person name="Gao Y."/>
            <person name="Yu Y."/>
        </authorList>
    </citation>
    <scope>NUCLEOTIDE SEQUENCE [LARGE SCALE GENOMIC DNA]</scope>
    <source>
        <tissue evidence="2">Muscle</tissue>
    </source>
</reference>
<dbReference type="PROSITE" id="PS50878">
    <property type="entry name" value="RT_POL"/>
    <property type="match status" value="1"/>
</dbReference>
<keyword evidence="3" id="KW-1185">Reference proteome</keyword>
<dbReference type="Proteomes" id="UP000283509">
    <property type="component" value="Unassembled WGS sequence"/>
</dbReference>
<dbReference type="EMBL" id="QCYY01001429">
    <property type="protein sequence ID" value="ROT78115.1"/>
    <property type="molecule type" value="Genomic_DNA"/>
</dbReference>
<sequence>MDPPPIPWHLFDQLIALCSLRRMTSYSGGVTTSAIQQTILHMAQCPVLTSLDDLPTLEETQKAIKQLFKLVGEAMAVKLTELMQQFCEAGSVPQNFNDANVIHLNKNKGSRASCDNHRGISLLSITGKIMALNILNRILHHLLDDVVSESQCGFKSNRRTIDLIFALRQLQGKCREQNQNLYVLFVDLMKAFDTVNREGLWSILSKFDCPSNFIKIIRSFHNGMMARVVENGSVSDPFSVYNKVKKGCALAPTLMFATVLVSALSNTDAGITIHYRYDNPFFDLRRLKARAKVLKALMKDFLFADDCALAALREPDLQELFSCLATVDQAFGLTTSLRKTEVMLQPAPGFSPPEPNIDIEGTTLNNMDSFTYLGSCLS</sequence>
<evidence type="ECO:0000259" key="1">
    <source>
        <dbReference type="PROSITE" id="PS50878"/>
    </source>
</evidence>
<reference evidence="2 3" key="1">
    <citation type="submission" date="2018-04" db="EMBL/GenBank/DDBJ databases">
        <authorList>
            <person name="Zhang X."/>
            <person name="Yuan J."/>
            <person name="Li F."/>
            <person name="Xiang J."/>
        </authorList>
    </citation>
    <scope>NUCLEOTIDE SEQUENCE [LARGE SCALE GENOMIC DNA]</scope>
    <source>
        <tissue evidence="2">Muscle</tissue>
    </source>
</reference>
<dbReference type="PANTHER" id="PTHR47027">
    <property type="entry name" value="REVERSE TRANSCRIPTASE DOMAIN-CONTAINING PROTEIN"/>
    <property type="match status" value="1"/>
</dbReference>
<dbReference type="GO" id="GO:0003964">
    <property type="term" value="F:RNA-directed DNA polymerase activity"/>
    <property type="evidence" value="ECO:0007669"/>
    <property type="project" value="UniProtKB-KW"/>
</dbReference>
<comment type="caution">
    <text evidence="2">The sequence shown here is derived from an EMBL/GenBank/DDBJ whole genome shotgun (WGS) entry which is preliminary data.</text>
</comment>
<protein>
    <submittedName>
        <fullName evidence="2">Putative RNA-directed DNA polymerase from mobile element jockey-like</fullName>
    </submittedName>
</protein>
<dbReference type="CDD" id="cd01650">
    <property type="entry name" value="RT_nLTR_like"/>
    <property type="match status" value="1"/>
</dbReference>